<dbReference type="AlphaFoldDB" id="A0A3S0UV03"/>
<dbReference type="Pfam" id="PF01943">
    <property type="entry name" value="Polysacc_synt"/>
    <property type="match status" value="1"/>
</dbReference>
<feature type="transmembrane region" description="Helical" evidence="6">
    <location>
        <begin position="12"/>
        <end position="31"/>
    </location>
</feature>
<dbReference type="InterPro" id="IPR002797">
    <property type="entry name" value="Polysacc_synth"/>
</dbReference>
<keyword evidence="8" id="KW-1185">Reference proteome</keyword>
<protein>
    <submittedName>
        <fullName evidence="7">O-antigen translocase</fullName>
    </submittedName>
</protein>
<feature type="non-terminal residue" evidence="7">
    <location>
        <position position="214"/>
    </location>
</feature>
<feature type="transmembrane region" description="Helical" evidence="6">
    <location>
        <begin position="127"/>
        <end position="149"/>
    </location>
</feature>
<feature type="transmembrane region" description="Helical" evidence="6">
    <location>
        <begin position="96"/>
        <end position="115"/>
    </location>
</feature>
<evidence type="ECO:0000256" key="5">
    <source>
        <dbReference type="ARBA" id="ARBA00023136"/>
    </source>
</evidence>
<evidence type="ECO:0000313" key="7">
    <source>
        <dbReference type="EMBL" id="RTY96834.1"/>
    </source>
</evidence>
<feature type="transmembrane region" description="Helical" evidence="6">
    <location>
        <begin position="184"/>
        <end position="203"/>
    </location>
</feature>
<sequence length="214" mass="23312">MSDSKSSYLQILKTTSLFGGVQFFTIIISIIRTKCIAIFIGPAGMGIVALLNSTLNIISGITGLGIETSAVKHISSSFKNEDLNSVAGNVSIIKKLALVTGLLGVCATIFLSPWLSQLTFGNSEHSFSFIFLSITLLFKQLSTGQLVVLQGLRKMRFLAKANFYGNLFGLLFSIPLYYFYSIDAIVPTIIVASLSSVFFSFYFSKKVVIIKTNV</sequence>
<feature type="transmembrane region" description="Helical" evidence="6">
    <location>
        <begin position="161"/>
        <end position="178"/>
    </location>
</feature>
<dbReference type="GO" id="GO:0005886">
    <property type="term" value="C:plasma membrane"/>
    <property type="evidence" value="ECO:0007669"/>
    <property type="project" value="UniProtKB-SubCell"/>
</dbReference>
<dbReference type="InterPro" id="IPR050833">
    <property type="entry name" value="Poly_Biosynth_Transport"/>
</dbReference>
<dbReference type="Proteomes" id="UP000280825">
    <property type="component" value="Unassembled WGS sequence"/>
</dbReference>
<dbReference type="PANTHER" id="PTHR30250">
    <property type="entry name" value="PST FAMILY PREDICTED COLANIC ACID TRANSPORTER"/>
    <property type="match status" value="1"/>
</dbReference>
<dbReference type="EMBL" id="RYDJ01000166">
    <property type="protein sequence ID" value="RTY96834.1"/>
    <property type="molecule type" value="Genomic_DNA"/>
</dbReference>
<evidence type="ECO:0000256" key="6">
    <source>
        <dbReference type="SAM" id="Phobius"/>
    </source>
</evidence>
<dbReference type="RefSeq" id="WP_148104451.1">
    <property type="nucleotide sequence ID" value="NZ_RYDJ01000166.1"/>
</dbReference>
<accession>A0A3S0UV03</accession>
<evidence type="ECO:0000313" key="8">
    <source>
        <dbReference type="Proteomes" id="UP000280825"/>
    </source>
</evidence>
<reference evidence="7 8" key="1">
    <citation type="submission" date="2018-12" db="EMBL/GenBank/DDBJ databases">
        <title>Flavobacterium sp. nov., isolated from glacier ice.</title>
        <authorList>
            <person name="Liu Q."/>
            <person name="Xin Y.-H."/>
        </authorList>
    </citation>
    <scope>NUCLEOTIDE SEQUENCE [LARGE SCALE GENOMIC DNA]</scope>
    <source>
        <strain evidence="7 8">RB1N8</strain>
    </source>
</reference>
<keyword evidence="4 6" id="KW-1133">Transmembrane helix</keyword>
<dbReference type="PANTHER" id="PTHR30250:SF11">
    <property type="entry name" value="O-ANTIGEN TRANSPORTER-RELATED"/>
    <property type="match status" value="1"/>
</dbReference>
<proteinExistence type="predicted"/>
<organism evidence="7 8">
    <name type="scientific">Flavobacterium bomense</name>
    <dbReference type="NCBI Taxonomy" id="2497483"/>
    <lineage>
        <taxon>Bacteria</taxon>
        <taxon>Pseudomonadati</taxon>
        <taxon>Bacteroidota</taxon>
        <taxon>Flavobacteriia</taxon>
        <taxon>Flavobacteriales</taxon>
        <taxon>Flavobacteriaceae</taxon>
        <taxon>Flavobacterium</taxon>
    </lineage>
</organism>
<keyword evidence="2" id="KW-1003">Cell membrane</keyword>
<name>A0A3S0UV03_9FLAO</name>
<gene>
    <name evidence="7" type="ORF">EKL98_16440</name>
</gene>
<evidence type="ECO:0000256" key="2">
    <source>
        <dbReference type="ARBA" id="ARBA00022475"/>
    </source>
</evidence>
<comment type="caution">
    <text evidence="7">The sequence shown here is derived from an EMBL/GenBank/DDBJ whole genome shotgun (WGS) entry which is preliminary data.</text>
</comment>
<keyword evidence="3 6" id="KW-0812">Transmembrane</keyword>
<evidence type="ECO:0000256" key="3">
    <source>
        <dbReference type="ARBA" id="ARBA00022692"/>
    </source>
</evidence>
<keyword evidence="5 6" id="KW-0472">Membrane</keyword>
<feature type="transmembrane region" description="Helical" evidence="6">
    <location>
        <begin position="37"/>
        <end position="58"/>
    </location>
</feature>
<evidence type="ECO:0000256" key="4">
    <source>
        <dbReference type="ARBA" id="ARBA00022989"/>
    </source>
</evidence>
<evidence type="ECO:0000256" key="1">
    <source>
        <dbReference type="ARBA" id="ARBA00004651"/>
    </source>
</evidence>
<comment type="subcellular location">
    <subcellularLocation>
        <location evidence="1">Cell membrane</location>
        <topology evidence="1">Multi-pass membrane protein</topology>
    </subcellularLocation>
</comment>